<gene>
    <name evidence="1" type="ORF">GT409_05995</name>
</gene>
<name>A0A6P1M7I6_9BACT</name>
<organism evidence="1 2">
    <name type="scientific">Tichowtungia aerotolerans</name>
    <dbReference type="NCBI Taxonomy" id="2697043"/>
    <lineage>
        <taxon>Bacteria</taxon>
        <taxon>Pseudomonadati</taxon>
        <taxon>Kiritimatiellota</taxon>
        <taxon>Tichowtungiia</taxon>
        <taxon>Tichowtungiales</taxon>
        <taxon>Tichowtungiaceae</taxon>
        <taxon>Tichowtungia</taxon>
    </lineage>
</organism>
<dbReference type="AlphaFoldDB" id="A0A6P1M7I6"/>
<sequence length="430" mass="47955">MLARGDFSAAQTQIENSRFTHYQSKDRALYHLDLGMLQHYLGDYKASNDSLEKAEQAMDAAFTKSVTRAAASMMLNDNVLEYAGEDYETVYVNVFKALNYLALNQFDPAFVEIRRMDEKLKVLESRYWKVAQEYEEAGALEEPFTVGKNRFRNSAMGRWLSLLIYRAEGRPDEAEIDLKKIAQARALAPEIYNFSGPDLSDALKVPSGGTVKVSLLGLIGQSPEKRADTLWIHTQQNQIFIAGSRERRYGGQSFGGANTLFWPGIEPGYTFKFQLPTLVKRGSHVGSIRVKIDGKQGPTLMPIESLENAAEATFEIRKPLTYLKTITRTVTKGIAAAQSQRAAEEQWGELYGLFTGLLAGAGVGVTEHADLRISRFFPARACVAETELTPGMHRIEFEYVSSGGMLLHSDVRTVNIDTSGLNLIESFYLN</sequence>
<evidence type="ECO:0008006" key="3">
    <source>
        <dbReference type="Google" id="ProtNLM"/>
    </source>
</evidence>
<dbReference type="RefSeq" id="WP_160627905.1">
    <property type="nucleotide sequence ID" value="NZ_CP047593.1"/>
</dbReference>
<accession>A0A6P1M7I6</accession>
<reference evidence="1 2" key="1">
    <citation type="submission" date="2020-01" db="EMBL/GenBank/DDBJ databases">
        <title>Ponticoccus aerotolerans gen. nov., sp. nov., an anaerobic bacterium and proposal of Ponticoccusceae fam. nov., Ponticoccusles ord. nov. and Ponticoccuse classis nov. in the phylum Kiritimatiellaeota.</title>
        <authorList>
            <person name="Zhou L.Y."/>
            <person name="Du Z.J."/>
        </authorList>
    </citation>
    <scope>NUCLEOTIDE SEQUENCE [LARGE SCALE GENOMIC DNA]</scope>
    <source>
        <strain evidence="1 2">S-5007</strain>
    </source>
</reference>
<dbReference type="KEGG" id="taer:GT409_05995"/>
<evidence type="ECO:0000313" key="1">
    <source>
        <dbReference type="EMBL" id="QHI69013.1"/>
    </source>
</evidence>
<keyword evidence="2" id="KW-1185">Reference proteome</keyword>
<dbReference type="EMBL" id="CP047593">
    <property type="protein sequence ID" value="QHI69013.1"/>
    <property type="molecule type" value="Genomic_DNA"/>
</dbReference>
<dbReference type="Proteomes" id="UP000464954">
    <property type="component" value="Chromosome"/>
</dbReference>
<evidence type="ECO:0000313" key="2">
    <source>
        <dbReference type="Proteomes" id="UP000464954"/>
    </source>
</evidence>
<protein>
    <recommendedName>
        <fullName evidence="3">Tetratricopeptide repeat protein</fullName>
    </recommendedName>
</protein>
<proteinExistence type="predicted"/>